<evidence type="ECO:0000256" key="17">
    <source>
        <dbReference type="RuleBase" id="RU000405"/>
    </source>
</evidence>
<accession>A0A1B7Z885</accession>
<evidence type="ECO:0000256" key="15">
    <source>
        <dbReference type="ARBA" id="ARBA00032637"/>
    </source>
</evidence>
<dbReference type="InterPro" id="IPR001054">
    <property type="entry name" value="A/G_cyclase"/>
</dbReference>
<dbReference type="GO" id="GO:0004016">
    <property type="term" value="F:adenylate cyclase activity"/>
    <property type="evidence" value="ECO:0007669"/>
    <property type="project" value="UniProtKB-EC"/>
</dbReference>
<dbReference type="Gene3D" id="3.30.70.1230">
    <property type="entry name" value="Nucleotide cyclase"/>
    <property type="match status" value="1"/>
</dbReference>
<dbReference type="PROSITE" id="PS50125">
    <property type="entry name" value="GUANYLATE_CYCLASE_2"/>
    <property type="match status" value="1"/>
</dbReference>
<evidence type="ECO:0000259" key="20">
    <source>
        <dbReference type="PROSITE" id="PS50125"/>
    </source>
</evidence>
<reference evidence="22" key="1">
    <citation type="submission" date="2016-06" db="EMBL/GenBank/DDBJ databases">
        <authorList>
            <person name="Zhan P."/>
        </authorList>
    </citation>
    <scope>NUCLEOTIDE SEQUENCE [LARGE SCALE GENOMIC DNA]</scope>
    <source>
        <strain evidence="22">T28</strain>
    </source>
</reference>
<evidence type="ECO:0000256" key="9">
    <source>
        <dbReference type="ARBA" id="ARBA00022842"/>
    </source>
</evidence>
<dbReference type="InterPro" id="IPR029787">
    <property type="entry name" value="Nucleotide_cyclase"/>
</dbReference>
<evidence type="ECO:0000256" key="11">
    <source>
        <dbReference type="ARBA" id="ARBA00022998"/>
    </source>
</evidence>
<evidence type="ECO:0000313" key="21">
    <source>
        <dbReference type="EMBL" id="OBR38948.1"/>
    </source>
</evidence>
<dbReference type="SMART" id="SM00028">
    <property type="entry name" value="TPR"/>
    <property type="match status" value="5"/>
</dbReference>
<evidence type="ECO:0000256" key="16">
    <source>
        <dbReference type="ARBA" id="ARBA00064436"/>
    </source>
</evidence>
<dbReference type="GO" id="GO:0006171">
    <property type="term" value="P:cAMP biosynthetic process"/>
    <property type="evidence" value="ECO:0007669"/>
    <property type="project" value="UniProtKB-KW"/>
</dbReference>
<evidence type="ECO:0000256" key="13">
    <source>
        <dbReference type="ARBA" id="ARBA00023239"/>
    </source>
</evidence>
<dbReference type="InterPro" id="IPR018297">
    <property type="entry name" value="A/G_cyclase_CS"/>
</dbReference>
<dbReference type="InterPro" id="IPR050401">
    <property type="entry name" value="Cyclic_nucleotide_synthase"/>
</dbReference>
<comment type="caution">
    <text evidence="21">The sequence shown here is derived from an EMBL/GenBank/DDBJ whole genome shotgun (WGS) entry which is preliminary data.</text>
</comment>
<feature type="signal peptide" evidence="19">
    <location>
        <begin position="1"/>
        <end position="24"/>
    </location>
</feature>
<evidence type="ECO:0000256" key="4">
    <source>
        <dbReference type="ARBA" id="ARBA00021420"/>
    </source>
</evidence>
<dbReference type="GO" id="GO:0005524">
    <property type="term" value="F:ATP binding"/>
    <property type="evidence" value="ECO:0007669"/>
    <property type="project" value="UniProtKB-KW"/>
</dbReference>
<dbReference type="OrthoDB" id="9806704at2"/>
<dbReference type="InterPro" id="IPR019734">
    <property type="entry name" value="TPR_rpt"/>
</dbReference>
<evidence type="ECO:0000256" key="2">
    <source>
        <dbReference type="ARBA" id="ARBA00004370"/>
    </source>
</evidence>
<dbReference type="KEGG" id="mart:BTR34_17690"/>
<evidence type="ECO:0000256" key="12">
    <source>
        <dbReference type="ARBA" id="ARBA00023136"/>
    </source>
</evidence>
<feature type="chain" id="PRO_5008602412" description="Adenylate cyclase" evidence="19">
    <location>
        <begin position="25"/>
        <end position="602"/>
    </location>
</feature>
<keyword evidence="10 18" id="KW-1133">Transmembrane helix</keyword>
<dbReference type="FunFam" id="3.30.70.1230:FF:000033">
    <property type="entry name" value="Adenylate cyclase"/>
    <property type="match status" value="1"/>
</dbReference>
<evidence type="ECO:0000256" key="7">
    <source>
        <dbReference type="ARBA" id="ARBA00022741"/>
    </source>
</evidence>
<comment type="subunit">
    <text evidence="16">Homodimer. Can also exist as monomer.</text>
</comment>
<dbReference type="PANTHER" id="PTHR11920:SF335">
    <property type="entry name" value="GUANYLATE CYCLASE"/>
    <property type="match status" value="1"/>
</dbReference>
<dbReference type="PROSITE" id="PS00452">
    <property type="entry name" value="GUANYLATE_CYCLASE_1"/>
    <property type="match status" value="1"/>
</dbReference>
<feature type="transmembrane region" description="Helical" evidence="18">
    <location>
        <begin position="359"/>
        <end position="379"/>
    </location>
</feature>
<keyword evidence="11" id="KW-0115">cAMP biosynthesis</keyword>
<protein>
    <recommendedName>
        <fullName evidence="4">Adenylate cyclase</fullName>
        <ecNumber evidence="3">4.6.1.1</ecNumber>
    </recommendedName>
    <alternativeName>
        <fullName evidence="14">ATP pyrophosphate-lyase</fullName>
    </alternativeName>
    <alternativeName>
        <fullName evidence="15">Adenylyl cyclase</fullName>
    </alternativeName>
</protein>
<dbReference type="InterPro" id="IPR011990">
    <property type="entry name" value="TPR-like_helical_dom_sf"/>
</dbReference>
<dbReference type="Pfam" id="PF00211">
    <property type="entry name" value="Guanylate_cyc"/>
    <property type="match status" value="1"/>
</dbReference>
<dbReference type="SMART" id="SM00044">
    <property type="entry name" value="CYCc"/>
    <property type="match status" value="1"/>
</dbReference>
<keyword evidence="8" id="KW-0067">ATP-binding</keyword>
<evidence type="ECO:0000256" key="5">
    <source>
        <dbReference type="ARBA" id="ARBA00022692"/>
    </source>
</evidence>
<keyword evidence="13 17" id="KW-0456">Lyase</keyword>
<dbReference type="GO" id="GO:0005886">
    <property type="term" value="C:plasma membrane"/>
    <property type="evidence" value="ECO:0007669"/>
    <property type="project" value="UniProtKB-ARBA"/>
</dbReference>
<evidence type="ECO:0000256" key="14">
    <source>
        <dbReference type="ARBA" id="ARBA00032597"/>
    </source>
</evidence>
<dbReference type="EC" id="4.6.1.1" evidence="3"/>
<dbReference type="SUPFAM" id="SSF55073">
    <property type="entry name" value="Nucleotide cyclase"/>
    <property type="match status" value="1"/>
</dbReference>
<dbReference type="Gene3D" id="1.25.40.10">
    <property type="entry name" value="Tetratricopeptide repeat domain"/>
    <property type="match status" value="2"/>
</dbReference>
<name>A0A1B7Z885_9FLAO</name>
<evidence type="ECO:0000256" key="6">
    <source>
        <dbReference type="ARBA" id="ARBA00022723"/>
    </source>
</evidence>
<keyword evidence="12 18" id="KW-0472">Membrane</keyword>
<keyword evidence="5 18" id="KW-0812">Transmembrane</keyword>
<organism evidence="21 22">
    <name type="scientific">Maribacter hydrothermalis</name>
    <dbReference type="NCBI Taxonomy" id="1836467"/>
    <lineage>
        <taxon>Bacteria</taxon>
        <taxon>Pseudomonadati</taxon>
        <taxon>Bacteroidota</taxon>
        <taxon>Flavobacteriia</taxon>
        <taxon>Flavobacteriales</taxon>
        <taxon>Flavobacteriaceae</taxon>
        <taxon>Maribacter</taxon>
    </lineage>
</organism>
<evidence type="ECO:0000256" key="3">
    <source>
        <dbReference type="ARBA" id="ARBA00012201"/>
    </source>
</evidence>
<evidence type="ECO:0000256" key="1">
    <source>
        <dbReference type="ARBA" id="ARBA00001593"/>
    </source>
</evidence>
<comment type="similarity">
    <text evidence="17">Belongs to the adenylyl cyclase class-4/guanylyl cyclase family.</text>
</comment>
<keyword evidence="9" id="KW-0460">Magnesium</keyword>
<dbReference type="AlphaFoldDB" id="A0A1B7Z885"/>
<keyword evidence="6" id="KW-0479">Metal-binding</keyword>
<feature type="domain" description="Guanylate cyclase" evidence="20">
    <location>
        <begin position="417"/>
        <end position="547"/>
    </location>
</feature>
<comment type="subcellular location">
    <subcellularLocation>
        <location evidence="2">Membrane</location>
    </subcellularLocation>
</comment>
<dbReference type="CDD" id="cd07302">
    <property type="entry name" value="CHD"/>
    <property type="match status" value="1"/>
</dbReference>
<evidence type="ECO:0000256" key="10">
    <source>
        <dbReference type="ARBA" id="ARBA00022989"/>
    </source>
</evidence>
<dbReference type="Proteomes" id="UP000092164">
    <property type="component" value="Unassembled WGS sequence"/>
</dbReference>
<keyword evidence="22" id="KW-1185">Reference proteome</keyword>
<evidence type="ECO:0000313" key="22">
    <source>
        <dbReference type="Proteomes" id="UP000092164"/>
    </source>
</evidence>
<evidence type="ECO:0000256" key="18">
    <source>
        <dbReference type="SAM" id="Phobius"/>
    </source>
</evidence>
<dbReference type="STRING" id="1836467.BTR34_17690"/>
<proteinExistence type="inferred from homology"/>
<evidence type="ECO:0000256" key="8">
    <source>
        <dbReference type="ARBA" id="ARBA00022840"/>
    </source>
</evidence>
<keyword evidence="19" id="KW-0732">Signal</keyword>
<dbReference type="EMBL" id="LZFP01000012">
    <property type="protein sequence ID" value="OBR38948.1"/>
    <property type="molecule type" value="Genomic_DNA"/>
</dbReference>
<dbReference type="GO" id="GO:0035556">
    <property type="term" value="P:intracellular signal transduction"/>
    <property type="evidence" value="ECO:0007669"/>
    <property type="project" value="InterPro"/>
</dbReference>
<evidence type="ECO:0000256" key="19">
    <source>
        <dbReference type="SAM" id="SignalP"/>
    </source>
</evidence>
<dbReference type="RefSeq" id="WP_068484768.1">
    <property type="nucleotide sequence ID" value="NZ_CP018760.1"/>
</dbReference>
<gene>
    <name evidence="21" type="ORF">A9200_04590</name>
</gene>
<keyword evidence="7" id="KW-0547">Nucleotide-binding</keyword>
<dbReference type="Pfam" id="PF13181">
    <property type="entry name" value="TPR_8"/>
    <property type="match status" value="2"/>
</dbReference>
<dbReference type="GO" id="GO:0046872">
    <property type="term" value="F:metal ion binding"/>
    <property type="evidence" value="ECO:0007669"/>
    <property type="project" value="UniProtKB-KW"/>
</dbReference>
<dbReference type="PANTHER" id="PTHR11920">
    <property type="entry name" value="GUANYLYL CYCLASE"/>
    <property type="match status" value="1"/>
</dbReference>
<sequence length="602" mass="67854">MKFGSRAYFLLLSTFLLFCSYALSQDQRIADELAVIYKEDTVQGLEKLDLLNDLSFNEINDFELALKYSEELISLSKLSNNSTYLSYGYFQKGNAKQYSGELEGALEAYFKCAEIAEKENFTPVLGTSYAAIADVYTISNNHKNAMLYYQRAIKTLRQTLRNKEDSVGLATTILNAGDALLTNKKYDSALVYFIESGQFFEQVDYAIGKAYNLGNIGIVYANTGDNELAEQHINHAIGILENFEDYYPVSVYLMTMADIYAEKGEHETAISYAKKSLTLAEQNGLREQIADANLKLSELYEILGDLVVSYGHYKKHITYRDSLLNIEKVQQLADQRTNFEVSQKQIEVELLETQKRNQLIVLGFIGLLLLASLWFYRIISKEKKKSEKLLLNILPKDTAKELKVSGKVKAQQYNSVSVLFTDFKGFTSYSENLSPEELVKTVDFYFSKFDAIIDKHNLEKIKTIGDAYMCVGGLHDSEIDHAQRMVTAAFEIAGFVEETKKDVAASDLTFDIRIGINSGPVVAGVVGTKKFAYDIWGDTVNVASRMESMSEPGRINISNSTFELIKADFNCDYRGEIEAKNRGKIKMYFVQGIKKVDLTVVG</sequence>
<comment type="catalytic activity">
    <reaction evidence="1">
        <text>ATP = 3',5'-cyclic AMP + diphosphate</text>
        <dbReference type="Rhea" id="RHEA:15389"/>
        <dbReference type="ChEBI" id="CHEBI:30616"/>
        <dbReference type="ChEBI" id="CHEBI:33019"/>
        <dbReference type="ChEBI" id="CHEBI:58165"/>
        <dbReference type="EC" id="4.6.1.1"/>
    </reaction>
</comment>
<dbReference type="SUPFAM" id="SSF48452">
    <property type="entry name" value="TPR-like"/>
    <property type="match status" value="2"/>
</dbReference>